<dbReference type="Proteomes" id="UP001139516">
    <property type="component" value="Unassembled WGS sequence"/>
</dbReference>
<dbReference type="EMBL" id="JALPRX010000091">
    <property type="protein sequence ID" value="MCK8786604.1"/>
    <property type="molecule type" value="Genomic_DNA"/>
</dbReference>
<evidence type="ECO:0000313" key="3">
    <source>
        <dbReference type="Proteomes" id="UP001139516"/>
    </source>
</evidence>
<comment type="caution">
    <text evidence="2">The sequence shown here is derived from an EMBL/GenBank/DDBJ whole genome shotgun (WGS) entry which is preliminary data.</text>
</comment>
<evidence type="ECO:0000256" key="1">
    <source>
        <dbReference type="SAM" id="MobiDB-lite"/>
    </source>
</evidence>
<keyword evidence="3" id="KW-1185">Reference proteome</keyword>
<protein>
    <submittedName>
        <fullName evidence="2">Uncharacterized protein</fullName>
    </submittedName>
</protein>
<evidence type="ECO:0000313" key="2">
    <source>
        <dbReference type="EMBL" id="MCK8786604.1"/>
    </source>
</evidence>
<dbReference type="AlphaFoldDB" id="A0A9X1Y9G7"/>
<reference evidence="2" key="1">
    <citation type="submission" date="2022-04" db="EMBL/GenBank/DDBJ databases">
        <title>Roseomonas acroporae sp. nov., isolated from coral Acropora digitifera.</title>
        <authorList>
            <person name="Sun H."/>
        </authorList>
    </citation>
    <scope>NUCLEOTIDE SEQUENCE</scope>
    <source>
        <strain evidence="2">NAR14</strain>
    </source>
</reference>
<gene>
    <name evidence="2" type="ORF">M0638_19700</name>
</gene>
<organism evidence="2 3">
    <name type="scientific">Roseomonas acroporae</name>
    <dbReference type="NCBI Taxonomy" id="2937791"/>
    <lineage>
        <taxon>Bacteria</taxon>
        <taxon>Pseudomonadati</taxon>
        <taxon>Pseudomonadota</taxon>
        <taxon>Alphaproteobacteria</taxon>
        <taxon>Acetobacterales</taxon>
        <taxon>Roseomonadaceae</taxon>
        <taxon>Roseomonas</taxon>
    </lineage>
</organism>
<feature type="region of interest" description="Disordered" evidence="1">
    <location>
        <begin position="644"/>
        <end position="667"/>
    </location>
</feature>
<sequence length="667" mass="71242">MVKETFQTAYEARAKSMLNRARNLMGEPGDAAADQRLRDLLTGQARPRDAAEAAKAANVRRLLDDQRAYLAKAGVELGERRGYFPRIFDAERIMADSEAFAQDAAALYRKMGLNAADARRAAEDWLDRLAGVGRGAGEYGHTPTGNFTKGRQLPPEADAMLRRWMVTDPREALRTYFDRSSRMAEYTRRFGRSGEKVEELFSAMRRQGVEPADIALLRSYFEAATGTMRSTLPGPAQVVTGWVQTIGTLSLLPRAVLSSMLEGMTVGSRTGNPLRGLEALVDTVNALRGGARTAEARRVAELLGVTTDAVNDTMAANVAGLADSRLQQRLVAGMFQRTGLHAITEAQRIAAARIGQVWVRQLADEVATGAGTTASATRLLAELGMTPEDATRLAAWLKRHDGTPPTTALLGDEPEAVAWRTATRRFVNEAVQNPEAVDKPALAGHAAGRLAYGITSFMFAFTRNVLLRSLKQAGEGLTGGGYTLADRARLLGPLVGGITLAAAQYGFAAVRDGLFSPERRERETWVNTLSNLDRTGLFGTLSPVLNAATGARYDRSLLGFVAGPYVGHLAENLAAVSTGLLPAPLGRNSDGTNSAEHRAVRGFHAAVLAPAVSAAASLLPAGRALGAVYGVGMMAGTSRGAGRALADSVAGPLRPPSRVRYDEEDDE</sequence>
<dbReference type="RefSeq" id="WP_248668719.1">
    <property type="nucleotide sequence ID" value="NZ_JALPRX010000091.1"/>
</dbReference>
<accession>A0A9X1Y9G7</accession>
<proteinExistence type="predicted"/>
<name>A0A9X1Y9G7_9PROT</name>